<keyword evidence="7" id="KW-0436">Ligase</keyword>
<dbReference type="GO" id="GO:0016020">
    <property type="term" value="C:membrane"/>
    <property type="evidence" value="ECO:0007669"/>
    <property type="project" value="UniProtKB-SubCell"/>
</dbReference>
<evidence type="ECO:0000256" key="2">
    <source>
        <dbReference type="ARBA" id="ARBA00022692"/>
    </source>
</evidence>
<feature type="transmembrane region" description="Helical" evidence="5">
    <location>
        <begin position="121"/>
        <end position="147"/>
    </location>
</feature>
<feature type="transmembrane region" description="Helical" evidence="5">
    <location>
        <begin position="61"/>
        <end position="79"/>
    </location>
</feature>
<dbReference type="GO" id="GO:0016874">
    <property type="term" value="F:ligase activity"/>
    <property type="evidence" value="ECO:0007669"/>
    <property type="project" value="UniProtKB-KW"/>
</dbReference>
<evidence type="ECO:0000313" key="7">
    <source>
        <dbReference type="EMBL" id="SDJ66839.1"/>
    </source>
</evidence>
<organism evidence="7 8">
    <name type="scientific">Microbulbifer yueqingensis</name>
    <dbReference type="NCBI Taxonomy" id="658219"/>
    <lineage>
        <taxon>Bacteria</taxon>
        <taxon>Pseudomonadati</taxon>
        <taxon>Pseudomonadota</taxon>
        <taxon>Gammaproteobacteria</taxon>
        <taxon>Cellvibrionales</taxon>
        <taxon>Microbulbiferaceae</taxon>
        <taxon>Microbulbifer</taxon>
    </lineage>
</organism>
<dbReference type="STRING" id="658219.SAMN05216212_0624"/>
<sequence length="432" mass="48489">MRLKVGDNLVEWLLNIIVSWYLLYPLIKALPYGEQASRGIGLLVVFFAFFIVLLRGVKRSYLLLFLSAVAFLLNCLVRIPVGHDVAEDVATFIRILGGFVIFFAFLTVACPMRLIRFERRLFILGAICALYTLVQASAYIASPAAAMSFFGLDQYWGAGGEALRPRGLLMSIGGSASLMSISLLIYYRWYTVGTVSRLETVLFFLVLAGLASNFTRTFILCIVIFIFLHLFVTGRFQKLWMATLGLVLSVVVVTLLFPDRVMDRLSDIPFVGKGQESEEFFEGRFVLAGIAWDAFASEGIANYIFGNGLNFSSNAIMEVFRGQEKTMQSSTHNDVVWLLVNLGVVGTILYSLFLCLLLQAYDKHMRGQAFYTLFVIIFFFLSSLAGESINISGHRYIQYIYIALLLRGLFVQNQRLALNYDSVQKPAERGSV</sequence>
<comment type="subcellular location">
    <subcellularLocation>
        <location evidence="1">Membrane</location>
        <topology evidence="1">Multi-pass membrane protein</topology>
    </subcellularLocation>
</comment>
<evidence type="ECO:0000259" key="6">
    <source>
        <dbReference type="Pfam" id="PF04932"/>
    </source>
</evidence>
<dbReference type="Proteomes" id="UP000199305">
    <property type="component" value="Unassembled WGS sequence"/>
</dbReference>
<gene>
    <name evidence="7" type="ORF">SAMN05216212_0624</name>
</gene>
<dbReference type="InterPro" id="IPR051533">
    <property type="entry name" value="WaaL-like"/>
</dbReference>
<feature type="transmembrane region" description="Helical" evidence="5">
    <location>
        <begin position="335"/>
        <end position="358"/>
    </location>
</feature>
<feature type="transmembrane region" description="Helical" evidence="5">
    <location>
        <begin position="91"/>
        <end position="109"/>
    </location>
</feature>
<dbReference type="EMBL" id="FNFH01000001">
    <property type="protein sequence ID" value="SDJ66839.1"/>
    <property type="molecule type" value="Genomic_DNA"/>
</dbReference>
<feature type="transmembrane region" description="Helical" evidence="5">
    <location>
        <begin position="239"/>
        <end position="257"/>
    </location>
</feature>
<reference evidence="8" key="1">
    <citation type="submission" date="2016-10" db="EMBL/GenBank/DDBJ databases">
        <authorList>
            <person name="Varghese N."/>
            <person name="Submissions S."/>
        </authorList>
    </citation>
    <scope>NUCLEOTIDE SEQUENCE [LARGE SCALE GENOMIC DNA]</scope>
    <source>
        <strain evidence="8">CGMCC 1.10658</strain>
    </source>
</reference>
<protein>
    <submittedName>
        <fullName evidence="7">O-Antigen ligase</fullName>
    </submittedName>
</protein>
<evidence type="ECO:0000256" key="4">
    <source>
        <dbReference type="ARBA" id="ARBA00023136"/>
    </source>
</evidence>
<evidence type="ECO:0000256" key="1">
    <source>
        <dbReference type="ARBA" id="ARBA00004141"/>
    </source>
</evidence>
<dbReference type="Pfam" id="PF04932">
    <property type="entry name" value="Wzy_C"/>
    <property type="match status" value="1"/>
</dbReference>
<feature type="transmembrane region" description="Helical" evidence="5">
    <location>
        <begin position="370"/>
        <end position="390"/>
    </location>
</feature>
<proteinExistence type="predicted"/>
<keyword evidence="8" id="KW-1185">Reference proteome</keyword>
<dbReference type="AlphaFoldDB" id="A0A1G8VLJ2"/>
<feature type="transmembrane region" description="Helical" evidence="5">
    <location>
        <begin position="12"/>
        <end position="30"/>
    </location>
</feature>
<dbReference type="RefSeq" id="WP_091507933.1">
    <property type="nucleotide sequence ID" value="NZ_FNFH01000001.1"/>
</dbReference>
<keyword evidence="2 5" id="KW-0812">Transmembrane</keyword>
<feature type="domain" description="O-antigen ligase-related" evidence="6">
    <location>
        <begin position="202"/>
        <end position="350"/>
    </location>
</feature>
<accession>A0A1G8VLJ2</accession>
<feature type="transmembrane region" description="Helical" evidence="5">
    <location>
        <begin position="36"/>
        <end position="54"/>
    </location>
</feature>
<name>A0A1G8VLJ2_9GAMM</name>
<keyword evidence="4 5" id="KW-0472">Membrane</keyword>
<dbReference type="PANTHER" id="PTHR37422:SF23">
    <property type="entry name" value="TEICHURONIC ACID BIOSYNTHESIS PROTEIN TUAE"/>
    <property type="match status" value="1"/>
</dbReference>
<evidence type="ECO:0000313" key="8">
    <source>
        <dbReference type="Proteomes" id="UP000199305"/>
    </source>
</evidence>
<dbReference type="PANTHER" id="PTHR37422">
    <property type="entry name" value="TEICHURONIC ACID BIOSYNTHESIS PROTEIN TUAE"/>
    <property type="match status" value="1"/>
</dbReference>
<evidence type="ECO:0000256" key="5">
    <source>
        <dbReference type="SAM" id="Phobius"/>
    </source>
</evidence>
<feature type="transmembrane region" description="Helical" evidence="5">
    <location>
        <begin position="201"/>
        <end position="227"/>
    </location>
</feature>
<evidence type="ECO:0000256" key="3">
    <source>
        <dbReference type="ARBA" id="ARBA00022989"/>
    </source>
</evidence>
<keyword evidence="3 5" id="KW-1133">Transmembrane helix</keyword>
<feature type="transmembrane region" description="Helical" evidence="5">
    <location>
        <begin position="167"/>
        <end position="189"/>
    </location>
</feature>
<dbReference type="InterPro" id="IPR007016">
    <property type="entry name" value="O-antigen_ligase-rel_domated"/>
</dbReference>